<dbReference type="RefSeq" id="XP_024892183.1">
    <property type="nucleotide sequence ID" value="XM_025036415.1"/>
</dbReference>
<protein>
    <submittedName>
        <fullName evidence="3">Uncharacterized protein LOC112467695</fullName>
    </submittedName>
</protein>
<organism evidence="2 3">
    <name type="scientific">Temnothorax curvispinosus</name>
    <dbReference type="NCBI Taxonomy" id="300111"/>
    <lineage>
        <taxon>Eukaryota</taxon>
        <taxon>Metazoa</taxon>
        <taxon>Ecdysozoa</taxon>
        <taxon>Arthropoda</taxon>
        <taxon>Hexapoda</taxon>
        <taxon>Insecta</taxon>
        <taxon>Pterygota</taxon>
        <taxon>Neoptera</taxon>
        <taxon>Endopterygota</taxon>
        <taxon>Hymenoptera</taxon>
        <taxon>Apocrita</taxon>
        <taxon>Aculeata</taxon>
        <taxon>Formicoidea</taxon>
        <taxon>Formicidae</taxon>
        <taxon>Myrmicinae</taxon>
        <taxon>Temnothorax</taxon>
    </lineage>
</organism>
<sequence>MSDPKHITDNENLNDYGTRINRWFLISLGAWPQTSASNRIKKLAVSMQILIFSTALAIILIPCLLYMGFEKKDVKTKLNDLIPLINRILGTVNYWILITRNKDIERCIRHMETDWKLVRIDNRKVMLQYAKSGRFMTVLCATFLHGSTFIFNVVKAMETRTVIIDNKTITIHPMTCPMYSRILDQLFAVSLPSSRCMLAVN</sequence>
<reference evidence="3" key="1">
    <citation type="submission" date="2025-08" db="UniProtKB">
        <authorList>
            <consortium name="RefSeq"/>
        </authorList>
    </citation>
    <scope>IDENTIFICATION</scope>
    <source>
        <tissue evidence="3">Whole body</tissue>
    </source>
</reference>
<dbReference type="Proteomes" id="UP000504618">
    <property type="component" value="Unplaced"/>
</dbReference>
<dbReference type="AlphaFoldDB" id="A0A6J1RD39"/>
<evidence type="ECO:0000256" key="1">
    <source>
        <dbReference type="SAM" id="Phobius"/>
    </source>
</evidence>
<evidence type="ECO:0000313" key="2">
    <source>
        <dbReference type="Proteomes" id="UP000504618"/>
    </source>
</evidence>
<dbReference type="GeneID" id="112467695"/>
<accession>A0A6J1RD39</accession>
<keyword evidence="2" id="KW-1185">Reference proteome</keyword>
<evidence type="ECO:0000313" key="3">
    <source>
        <dbReference type="RefSeq" id="XP_024892183.1"/>
    </source>
</evidence>
<keyword evidence="1" id="KW-0472">Membrane</keyword>
<name>A0A6J1RD39_9HYME</name>
<gene>
    <name evidence="3" type="primary">LOC112467695</name>
</gene>
<feature type="transmembrane region" description="Helical" evidence="1">
    <location>
        <begin position="49"/>
        <end position="69"/>
    </location>
</feature>
<keyword evidence="1" id="KW-1133">Transmembrane helix</keyword>
<proteinExistence type="predicted"/>
<keyword evidence="1" id="KW-0812">Transmembrane</keyword>
<feature type="transmembrane region" description="Helical" evidence="1">
    <location>
        <begin position="133"/>
        <end position="154"/>
    </location>
</feature>